<feature type="region of interest" description="Disordered" evidence="1">
    <location>
        <begin position="1"/>
        <end position="82"/>
    </location>
</feature>
<dbReference type="AlphaFoldDB" id="Q69T86"/>
<sequence length="82" mass="8543">MDSPATPTDFSPLLSLVTAARTEGTNATSATRGTHRCKKQQRTTTNDDRRRAPNGGEGSPVTGGDGEGAPELPLFHAHPTAT</sequence>
<dbReference type="EMBL" id="AP004757">
    <property type="protein sequence ID" value="BAD33238.1"/>
    <property type="molecule type" value="Genomic_DNA"/>
</dbReference>
<organism evidence="2 3">
    <name type="scientific">Oryza sativa subsp. japonica</name>
    <name type="common">Rice</name>
    <dbReference type="NCBI Taxonomy" id="39947"/>
    <lineage>
        <taxon>Eukaryota</taxon>
        <taxon>Viridiplantae</taxon>
        <taxon>Streptophyta</taxon>
        <taxon>Embryophyta</taxon>
        <taxon>Tracheophyta</taxon>
        <taxon>Spermatophyta</taxon>
        <taxon>Magnoliopsida</taxon>
        <taxon>Liliopsida</taxon>
        <taxon>Poales</taxon>
        <taxon>Poaceae</taxon>
        <taxon>BOP clade</taxon>
        <taxon>Oryzoideae</taxon>
        <taxon>Oryzeae</taxon>
        <taxon>Oryzinae</taxon>
        <taxon>Oryza</taxon>
        <taxon>Oryza sativa</taxon>
    </lineage>
</organism>
<evidence type="ECO:0000313" key="3">
    <source>
        <dbReference type="Proteomes" id="UP000000763"/>
    </source>
</evidence>
<reference evidence="3" key="1">
    <citation type="journal article" date="2005" name="Nature">
        <title>The map-based sequence of the rice genome.</title>
        <authorList>
            <consortium name="International rice genome sequencing project (IRGSP)"/>
            <person name="Matsumoto T."/>
            <person name="Wu J."/>
            <person name="Kanamori H."/>
            <person name="Katayose Y."/>
            <person name="Fujisawa M."/>
            <person name="Namiki N."/>
            <person name="Mizuno H."/>
            <person name="Yamamoto K."/>
            <person name="Antonio B.A."/>
            <person name="Baba T."/>
            <person name="Sakata K."/>
            <person name="Nagamura Y."/>
            <person name="Aoki H."/>
            <person name="Arikawa K."/>
            <person name="Arita K."/>
            <person name="Bito T."/>
            <person name="Chiden Y."/>
            <person name="Fujitsuka N."/>
            <person name="Fukunaka R."/>
            <person name="Hamada M."/>
            <person name="Harada C."/>
            <person name="Hayashi A."/>
            <person name="Hijishita S."/>
            <person name="Honda M."/>
            <person name="Hosokawa S."/>
            <person name="Ichikawa Y."/>
            <person name="Idonuma A."/>
            <person name="Iijima M."/>
            <person name="Ikeda M."/>
            <person name="Ikeno M."/>
            <person name="Ito K."/>
            <person name="Ito S."/>
            <person name="Ito T."/>
            <person name="Ito Y."/>
            <person name="Ito Y."/>
            <person name="Iwabuchi A."/>
            <person name="Kamiya K."/>
            <person name="Karasawa W."/>
            <person name="Kurita K."/>
            <person name="Katagiri S."/>
            <person name="Kikuta A."/>
            <person name="Kobayashi H."/>
            <person name="Kobayashi N."/>
            <person name="Machita K."/>
            <person name="Maehara T."/>
            <person name="Masukawa M."/>
            <person name="Mizubayashi T."/>
            <person name="Mukai Y."/>
            <person name="Nagasaki H."/>
            <person name="Nagata Y."/>
            <person name="Naito S."/>
            <person name="Nakashima M."/>
            <person name="Nakama Y."/>
            <person name="Nakamichi Y."/>
            <person name="Nakamura M."/>
            <person name="Meguro A."/>
            <person name="Negishi M."/>
            <person name="Ohta I."/>
            <person name="Ohta T."/>
            <person name="Okamoto M."/>
            <person name="Ono N."/>
            <person name="Saji S."/>
            <person name="Sakaguchi M."/>
            <person name="Sakai K."/>
            <person name="Shibata M."/>
            <person name="Shimokawa T."/>
            <person name="Song J."/>
            <person name="Takazaki Y."/>
            <person name="Terasawa K."/>
            <person name="Tsugane M."/>
            <person name="Tsuji K."/>
            <person name="Ueda S."/>
            <person name="Waki K."/>
            <person name="Yamagata H."/>
            <person name="Yamamoto M."/>
            <person name="Yamamoto S."/>
            <person name="Yamane H."/>
            <person name="Yoshiki S."/>
            <person name="Yoshihara R."/>
            <person name="Yukawa K."/>
            <person name="Zhong H."/>
            <person name="Yano M."/>
            <person name="Yuan Q."/>
            <person name="Ouyang S."/>
            <person name="Liu J."/>
            <person name="Jones K.M."/>
            <person name="Gansberger K."/>
            <person name="Moffat K."/>
            <person name="Hill J."/>
            <person name="Bera J."/>
            <person name="Fadrosh D."/>
            <person name="Jin S."/>
            <person name="Johri S."/>
            <person name="Kim M."/>
            <person name="Overton L."/>
            <person name="Reardon M."/>
            <person name="Tsitrin T."/>
            <person name="Vuong H."/>
            <person name="Weaver B."/>
            <person name="Ciecko A."/>
            <person name="Tallon L."/>
            <person name="Jackson J."/>
            <person name="Pai G."/>
            <person name="Aken S.V."/>
            <person name="Utterback T."/>
            <person name="Reidmuller S."/>
            <person name="Feldblyum T."/>
            <person name="Hsiao J."/>
            <person name="Zismann V."/>
            <person name="Iobst S."/>
            <person name="de Vazeille A.R."/>
            <person name="Buell C.R."/>
            <person name="Ying K."/>
            <person name="Li Y."/>
            <person name="Lu T."/>
            <person name="Huang Y."/>
            <person name="Zhao Q."/>
            <person name="Feng Q."/>
            <person name="Zhang L."/>
            <person name="Zhu J."/>
            <person name="Weng Q."/>
            <person name="Mu J."/>
            <person name="Lu Y."/>
            <person name="Fan D."/>
            <person name="Liu Y."/>
            <person name="Guan J."/>
            <person name="Zhang Y."/>
            <person name="Yu S."/>
            <person name="Liu X."/>
            <person name="Zhang Y."/>
            <person name="Hong G."/>
            <person name="Han B."/>
            <person name="Choisne N."/>
            <person name="Demange N."/>
            <person name="Orjeda G."/>
            <person name="Samain S."/>
            <person name="Cattolico L."/>
            <person name="Pelletier E."/>
            <person name="Couloux A."/>
            <person name="Segurens B."/>
            <person name="Wincker P."/>
            <person name="D'Hont A."/>
            <person name="Scarpelli C."/>
            <person name="Weissenbach J."/>
            <person name="Salanoubat M."/>
            <person name="Quetier F."/>
            <person name="Yu Y."/>
            <person name="Kim H.R."/>
            <person name="Rambo T."/>
            <person name="Currie J."/>
            <person name="Collura K."/>
            <person name="Luo M."/>
            <person name="Yang T."/>
            <person name="Ammiraju J.S.S."/>
            <person name="Engler F."/>
            <person name="Soderlund C."/>
            <person name="Wing R.A."/>
            <person name="Palmer L.E."/>
            <person name="de la Bastide M."/>
            <person name="Spiegel L."/>
            <person name="Nascimento L."/>
            <person name="Zutavern T."/>
            <person name="O'Shaughnessy A."/>
            <person name="Dike S."/>
            <person name="Dedhia N."/>
            <person name="Preston R."/>
            <person name="Balija V."/>
            <person name="McCombie W.R."/>
            <person name="Chow T."/>
            <person name="Chen H."/>
            <person name="Chung M."/>
            <person name="Chen C."/>
            <person name="Shaw J."/>
            <person name="Wu H."/>
            <person name="Hsiao K."/>
            <person name="Chao Y."/>
            <person name="Chu M."/>
            <person name="Cheng C."/>
            <person name="Hour A."/>
            <person name="Lee P."/>
            <person name="Lin S."/>
            <person name="Lin Y."/>
            <person name="Liou J."/>
            <person name="Liu S."/>
            <person name="Hsing Y."/>
            <person name="Raghuvanshi S."/>
            <person name="Mohanty A."/>
            <person name="Bharti A.K."/>
            <person name="Gaur A."/>
            <person name="Gupta V."/>
            <person name="Kumar D."/>
            <person name="Ravi V."/>
            <person name="Vij S."/>
            <person name="Kapur A."/>
            <person name="Khurana P."/>
            <person name="Khurana P."/>
            <person name="Khurana J.P."/>
            <person name="Tyagi A.K."/>
            <person name="Gaikwad K."/>
            <person name="Singh A."/>
            <person name="Dalal V."/>
            <person name="Srivastava S."/>
            <person name="Dixit A."/>
            <person name="Pal A.K."/>
            <person name="Ghazi I.A."/>
            <person name="Yadav M."/>
            <person name="Pandit A."/>
            <person name="Bhargava A."/>
            <person name="Sureshbabu K."/>
            <person name="Batra K."/>
            <person name="Sharma T.R."/>
            <person name="Mohapatra T."/>
            <person name="Singh N.K."/>
            <person name="Messing J."/>
            <person name="Nelson A.B."/>
            <person name="Fuks G."/>
            <person name="Kavchok S."/>
            <person name="Keizer G."/>
            <person name="Linton E."/>
            <person name="Llaca V."/>
            <person name="Song R."/>
            <person name="Tanyolac B."/>
            <person name="Young S."/>
            <person name="Ho-Il K."/>
            <person name="Hahn J.H."/>
            <person name="Sangsakoo G."/>
            <person name="Vanavichit A."/>
            <person name="de Mattos Luiz.A.T."/>
            <person name="Zimmer P.D."/>
            <person name="Malone G."/>
            <person name="Dellagostin O."/>
            <person name="de Oliveira A.C."/>
            <person name="Bevan M."/>
            <person name="Bancroft I."/>
            <person name="Minx P."/>
            <person name="Cordum H."/>
            <person name="Wilson R."/>
            <person name="Cheng Z."/>
            <person name="Jin W."/>
            <person name="Jiang J."/>
            <person name="Leong S.A."/>
            <person name="Iwama H."/>
            <person name="Gojobori T."/>
            <person name="Itoh T."/>
            <person name="Niimura Y."/>
            <person name="Fujii Y."/>
            <person name="Habara T."/>
            <person name="Sakai H."/>
            <person name="Sato Y."/>
            <person name="Wilson G."/>
            <person name="Kumar K."/>
            <person name="McCouch S."/>
            <person name="Juretic N."/>
            <person name="Hoen D."/>
            <person name="Wright S."/>
            <person name="Bruskiewich R."/>
            <person name="Bureau T."/>
            <person name="Miyao A."/>
            <person name="Hirochika H."/>
            <person name="Nishikawa T."/>
            <person name="Kadowaki K."/>
            <person name="Sugiura M."/>
            <person name="Burr B."/>
            <person name="Sasaki T."/>
        </authorList>
    </citation>
    <scope>NUCLEOTIDE SEQUENCE [LARGE SCALE GENOMIC DNA]</scope>
    <source>
        <strain evidence="3">cv. Nipponbare</strain>
    </source>
</reference>
<evidence type="ECO:0000256" key="1">
    <source>
        <dbReference type="SAM" id="MobiDB-lite"/>
    </source>
</evidence>
<name>Q69T86_ORYSJ</name>
<evidence type="ECO:0000313" key="2">
    <source>
        <dbReference type="EMBL" id="BAD33238.1"/>
    </source>
</evidence>
<reference evidence="3" key="2">
    <citation type="journal article" date="2008" name="Nucleic Acids Res.">
        <title>The rice annotation project database (RAP-DB): 2008 update.</title>
        <authorList>
            <consortium name="The rice annotation project (RAP)"/>
        </authorList>
    </citation>
    <scope>GENOME REANNOTATION</scope>
    <source>
        <strain evidence="3">cv. Nipponbare</strain>
    </source>
</reference>
<proteinExistence type="predicted"/>
<dbReference type="Proteomes" id="UP000000763">
    <property type="component" value="Chromosome 6"/>
</dbReference>
<feature type="compositionally biased region" description="Polar residues" evidence="1">
    <location>
        <begin position="23"/>
        <end position="32"/>
    </location>
</feature>
<gene>
    <name evidence="2" type="primary">P0652D10.16</name>
</gene>
<feature type="compositionally biased region" description="Gly residues" evidence="1">
    <location>
        <begin position="55"/>
        <end position="67"/>
    </location>
</feature>
<accession>Q69T86</accession>
<protein>
    <submittedName>
        <fullName evidence="2">Uncharacterized protein</fullName>
    </submittedName>
</protein>